<proteinExistence type="predicted"/>
<dbReference type="SUPFAM" id="SSF53474">
    <property type="entry name" value="alpha/beta-Hydrolases"/>
    <property type="match status" value="1"/>
</dbReference>
<dbReference type="Gene3D" id="3.40.50.1820">
    <property type="entry name" value="alpha/beta hydrolase"/>
    <property type="match status" value="1"/>
</dbReference>
<feature type="region of interest" description="Disordered" evidence="1">
    <location>
        <begin position="70"/>
        <end position="92"/>
    </location>
</feature>
<dbReference type="EMBL" id="FNHE01000019">
    <property type="protein sequence ID" value="SDN40627.1"/>
    <property type="molecule type" value="Genomic_DNA"/>
</dbReference>
<feature type="compositionally biased region" description="Basic and acidic residues" evidence="1">
    <location>
        <begin position="72"/>
        <end position="92"/>
    </location>
</feature>
<evidence type="ECO:0000313" key="4">
    <source>
        <dbReference type="Proteomes" id="UP000198680"/>
    </source>
</evidence>
<dbReference type="GO" id="GO:0003824">
    <property type="term" value="F:catalytic activity"/>
    <property type="evidence" value="ECO:0007669"/>
    <property type="project" value="UniProtKB-ARBA"/>
</dbReference>
<dbReference type="AlphaFoldDB" id="A0A1H0B4S6"/>
<keyword evidence="4" id="KW-1185">Reference proteome</keyword>
<reference evidence="4" key="1">
    <citation type="submission" date="2016-10" db="EMBL/GenBank/DDBJ databases">
        <authorList>
            <person name="Varghese N."/>
            <person name="Submissions S."/>
        </authorList>
    </citation>
    <scope>NUCLEOTIDE SEQUENCE [LARGE SCALE GENOMIC DNA]</scope>
    <source>
        <strain evidence="4">DSM 45419</strain>
    </source>
</reference>
<dbReference type="InterPro" id="IPR029058">
    <property type="entry name" value="AB_hydrolase_fold"/>
</dbReference>
<dbReference type="InterPro" id="IPR000073">
    <property type="entry name" value="AB_hydrolase_1"/>
</dbReference>
<evidence type="ECO:0000313" key="3">
    <source>
        <dbReference type="EMBL" id="SDN40627.1"/>
    </source>
</evidence>
<organism evidence="3 4">
    <name type="scientific">Geodermatophilus siccatus</name>
    <dbReference type="NCBI Taxonomy" id="1137991"/>
    <lineage>
        <taxon>Bacteria</taxon>
        <taxon>Bacillati</taxon>
        <taxon>Actinomycetota</taxon>
        <taxon>Actinomycetes</taxon>
        <taxon>Geodermatophilales</taxon>
        <taxon>Geodermatophilaceae</taxon>
        <taxon>Geodermatophilus</taxon>
    </lineage>
</organism>
<evidence type="ECO:0000259" key="2">
    <source>
        <dbReference type="Pfam" id="PF00561"/>
    </source>
</evidence>
<evidence type="ECO:0000256" key="1">
    <source>
        <dbReference type="SAM" id="MobiDB-lite"/>
    </source>
</evidence>
<gene>
    <name evidence="3" type="ORF">SAMN05660642_04777</name>
</gene>
<accession>A0A1H0B4S6</accession>
<protein>
    <submittedName>
        <fullName evidence="3">Pimeloyl-ACP methyl ester carboxylesterase</fullName>
    </submittedName>
</protein>
<name>A0A1H0B4S6_9ACTN</name>
<dbReference type="Pfam" id="PF00561">
    <property type="entry name" value="Abhydrolase_1"/>
    <property type="match status" value="1"/>
</dbReference>
<dbReference type="Proteomes" id="UP000198680">
    <property type="component" value="Unassembled WGS sequence"/>
</dbReference>
<feature type="domain" description="AB hydrolase-1" evidence="2">
    <location>
        <begin position="57"/>
        <end position="174"/>
    </location>
</feature>
<sequence length="308" mass="31923">MSPAVDGGLPGMTAPQTHTLETQGAVLTYDVRPGSSASEPPLLLIGSPMAASGFASLAARFPDRTVVTYDPRGADRSRRTDGAVESTPEEHADDLSRLVDALDAGPVDVFASSGGAVNALVLVARHPEQVRTLVAHEPPAVQLLPDREPALAANRHVHDTYVRAGFGAGMAEFIRLVMHSGPVTDDYTAQPAPDPAAFGLPAEDDGSRDDVLLAQNLLTCTSYEHDVEALRRASTRIVAAVGVGSAGQLAHRGGLALAERLGTAAVEFPGDHGSFLDAGYGPPHDVDAVAERLRAVLAGDRDPVAAGS</sequence>
<dbReference type="STRING" id="1137991.SAMN05660642_04777"/>